<accession>M0IT88</accession>
<dbReference type="Gene3D" id="1.10.10.10">
    <property type="entry name" value="Winged helix-like DNA-binding domain superfamily/Winged helix DNA-binding domain"/>
    <property type="match status" value="1"/>
</dbReference>
<dbReference type="AlphaFoldDB" id="M0IT88"/>
<dbReference type="Pfam" id="PF12840">
    <property type="entry name" value="HTH_20"/>
    <property type="match status" value="1"/>
</dbReference>
<dbReference type="InterPro" id="IPR036388">
    <property type="entry name" value="WH-like_DNA-bd_sf"/>
</dbReference>
<dbReference type="PANTHER" id="PTHR38600">
    <property type="entry name" value="TRANSCRIPTIONAL REGULATORY PROTEIN"/>
    <property type="match status" value="1"/>
</dbReference>
<dbReference type="InterPro" id="IPR036390">
    <property type="entry name" value="WH_DNA-bd_sf"/>
</dbReference>
<dbReference type="InterPro" id="IPR011991">
    <property type="entry name" value="ArsR-like_HTH"/>
</dbReference>
<dbReference type="PATRIC" id="fig|662479.7.peg.319"/>
<dbReference type="STRING" id="662479.C440_01540"/>
<comment type="caution">
    <text evidence="1">The sequence shown here is derived from an EMBL/GenBank/DDBJ whole genome shotgun (WGS) entry which is preliminary data.</text>
</comment>
<organism evidence="1 2">
    <name type="scientific">Haloferax mucosum ATCC BAA-1512</name>
    <dbReference type="NCBI Taxonomy" id="662479"/>
    <lineage>
        <taxon>Archaea</taxon>
        <taxon>Methanobacteriati</taxon>
        <taxon>Methanobacteriota</taxon>
        <taxon>Stenosarchaea group</taxon>
        <taxon>Halobacteria</taxon>
        <taxon>Halobacteriales</taxon>
        <taxon>Haloferacaceae</taxon>
        <taxon>Haloferax</taxon>
    </lineage>
</organism>
<evidence type="ECO:0000313" key="1">
    <source>
        <dbReference type="EMBL" id="ELZ98998.1"/>
    </source>
</evidence>
<sequence length="91" mass="10693">MEKALWYLFAGSRGGTTRAKLIRALSERPRNANQLSDVLGMDYNTVRYHLDLLVEHDILETGDETYGTMYFFTDRFEQHRDQFETIVSKIE</sequence>
<dbReference type="SUPFAM" id="SSF46785">
    <property type="entry name" value="Winged helix' DNA-binding domain"/>
    <property type="match status" value="1"/>
</dbReference>
<reference evidence="1 2" key="1">
    <citation type="journal article" date="2014" name="PLoS Genet.">
        <title>Phylogenetically driven sequencing of extremely halophilic archaea reveals strategies for static and dynamic osmo-response.</title>
        <authorList>
            <person name="Becker E.A."/>
            <person name="Seitzer P.M."/>
            <person name="Tritt A."/>
            <person name="Larsen D."/>
            <person name="Krusor M."/>
            <person name="Yao A.I."/>
            <person name="Wu D."/>
            <person name="Madern D."/>
            <person name="Eisen J.A."/>
            <person name="Darling A.E."/>
            <person name="Facciotti M.T."/>
        </authorList>
    </citation>
    <scope>NUCLEOTIDE SEQUENCE [LARGE SCALE GENOMIC DNA]</scope>
    <source>
        <strain evidence="1 2">ATCC BAA-1512</strain>
    </source>
</reference>
<dbReference type="EMBL" id="AOLN01000001">
    <property type="protein sequence ID" value="ELZ98998.1"/>
    <property type="molecule type" value="Genomic_DNA"/>
</dbReference>
<dbReference type="OrthoDB" id="35765at2157"/>
<keyword evidence="2" id="KW-1185">Reference proteome</keyword>
<dbReference type="PANTHER" id="PTHR38600:SF1">
    <property type="entry name" value="TRANSCRIPTIONAL REGULATORY PROTEIN"/>
    <property type="match status" value="1"/>
</dbReference>
<evidence type="ECO:0000313" key="2">
    <source>
        <dbReference type="Proteomes" id="UP000011550"/>
    </source>
</evidence>
<dbReference type="CDD" id="cd00090">
    <property type="entry name" value="HTH_ARSR"/>
    <property type="match status" value="1"/>
</dbReference>
<dbReference type="RefSeq" id="WP_008317572.1">
    <property type="nucleotide sequence ID" value="NZ_AOLN01000001.1"/>
</dbReference>
<dbReference type="Proteomes" id="UP000011550">
    <property type="component" value="Unassembled WGS sequence"/>
</dbReference>
<gene>
    <name evidence="1" type="ORF">C440_01540</name>
</gene>
<protein>
    <submittedName>
        <fullName evidence="1">Putative transcriptional regulator</fullName>
    </submittedName>
</protein>
<name>M0IT88_9EURY</name>
<proteinExistence type="predicted"/>